<dbReference type="OrthoDB" id="9774673at2"/>
<dbReference type="GO" id="GO:0003676">
    <property type="term" value="F:nucleic acid binding"/>
    <property type="evidence" value="ECO:0007669"/>
    <property type="project" value="InterPro"/>
</dbReference>
<dbReference type="EC" id="2.1.1.72" evidence="1"/>
<dbReference type="AlphaFoldDB" id="A0A087D6W8"/>
<gene>
    <name evidence="1" type="ORF">BISA_1867</name>
</gene>
<dbReference type="PROSITE" id="PS00092">
    <property type="entry name" value="N6_MTASE"/>
    <property type="match status" value="1"/>
</dbReference>
<sequence>MAGNSALNAAIGAKKDEFYTQSADIEKEMRYYRRHFKGKTVLCNCDDPFESNFFKYFVLNFNKLKLKKLIATCYAGSPIANRQLSIGDMVDGESKHNDAEENKPYKAVVTTVHDATGDGGIDMLDVKKLFENGENKLTELQGDGDFRSKECAALLDEADIVVTNPPFSLFREYVAQLMEHDKKFIIIGNVNAITYKEVFPLIMQNRMWLGASIHSGDRAFYVPDDYPLNASGCGVDDDGRRFIRVKGVRWYTNLDLKQRHEEMILVKRYSGSEENFPCYDNYNAIDVSMTKDIPEDYAGMMGVPITFLDKYNPDQFEILGITKTWFGASSKRYGKQIQVDRNGKQSLVSKLNDGPSLMVSDAPAGKTYYIVDGKYYVQSYQRILIRNKNPRGSFDCFTDKTSGNDEGVSNAD</sequence>
<dbReference type="GO" id="GO:0032259">
    <property type="term" value="P:methylation"/>
    <property type="evidence" value="ECO:0007669"/>
    <property type="project" value="UniProtKB-KW"/>
</dbReference>
<dbReference type="RefSeq" id="WP_051917533.1">
    <property type="nucleotide sequence ID" value="NZ_JDUT01000006.1"/>
</dbReference>
<dbReference type="InterPro" id="IPR002052">
    <property type="entry name" value="DNA_methylase_N6_adenine_CS"/>
</dbReference>
<dbReference type="EMBL" id="JGZN01000016">
    <property type="protein sequence ID" value="KFI91268.1"/>
    <property type="molecule type" value="Genomic_DNA"/>
</dbReference>
<dbReference type="STRING" id="1437607.BISA_1867"/>
<name>A0A087D6W8_9BIFI</name>
<protein>
    <submittedName>
        <fullName evidence="1">Modification methylase EcoRI</fullName>
        <ecNumber evidence="1">2.1.1.72</ecNumber>
    </submittedName>
</protein>
<proteinExistence type="predicted"/>
<evidence type="ECO:0000313" key="1">
    <source>
        <dbReference type="EMBL" id="KFI91268.1"/>
    </source>
</evidence>
<dbReference type="GO" id="GO:0009007">
    <property type="term" value="F:site-specific DNA-methyltransferase (adenine-specific) activity"/>
    <property type="evidence" value="ECO:0007669"/>
    <property type="project" value="UniProtKB-EC"/>
</dbReference>
<dbReference type="Pfam" id="PF13651">
    <property type="entry name" value="EcoRI_methylase"/>
    <property type="match status" value="1"/>
</dbReference>
<accession>A0A087D6W8</accession>
<organism evidence="1 2">
    <name type="scientific">Bifidobacterium saguini DSM 23967</name>
    <dbReference type="NCBI Taxonomy" id="1437607"/>
    <lineage>
        <taxon>Bacteria</taxon>
        <taxon>Bacillati</taxon>
        <taxon>Actinomycetota</taxon>
        <taxon>Actinomycetes</taxon>
        <taxon>Bifidobacteriales</taxon>
        <taxon>Bifidobacteriaceae</taxon>
        <taxon>Bifidobacterium</taxon>
    </lineage>
</organism>
<keyword evidence="1" id="KW-0808">Transferase</keyword>
<evidence type="ECO:0000313" key="2">
    <source>
        <dbReference type="Proteomes" id="UP000029066"/>
    </source>
</evidence>
<comment type="caution">
    <text evidence="1">The sequence shown here is derived from an EMBL/GenBank/DDBJ whole genome shotgun (WGS) entry which is preliminary data.</text>
</comment>
<dbReference type="Proteomes" id="UP000029066">
    <property type="component" value="Unassembled WGS sequence"/>
</dbReference>
<reference evidence="1 2" key="1">
    <citation type="submission" date="2014-03" db="EMBL/GenBank/DDBJ databases">
        <title>Genomics of Bifidobacteria.</title>
        <authorList>
            <person name="Ventura M."/>
            <person name="Milani C."/>
            <person name="Lugli G.A."/>
        </authorList>
    </citation>
    <scope>NUCLEOTIDE SEQUENCE [LARGE SCALE GENOMIC DNA]</scope>
    <source>
        <strain evidence="1 2">DSM 23967</strain>
    </source>
</reference>
<dbReference type="InterPro" id="IPR025247">
    <property type="entry name" value="EcoRI-like_methylase"/>
</dbReference>
<keyword evidence="1" id="KW-0489">Methyltransferase</keyword>